<gene>
    <name evidence="2" type="ORF">LTY59_10855</name>
</gene>
<evidence type="ECO:0000256" key="1">
    <source>
        <dbReference type="SAM" id="Coils"/>
    </source>
</evidence>
<accession>A0ABS8RF87</accession>
<feature type="coiled-coil region" evidence="1">
    <location>
        <begin position="43"/>
        <end position="72"/>
    </location>
</feature>
<keyword evidence="3" id="KW-1185">Reference proteome</keyword>
<comment type="caution">
    <text evidence="2">The sequence shown here is derived from an EMBL/GenBank/DDBJ whole genome shotgun (WGS) entry which is preliminary data.</text>
</comment>
<reference evidence="2 3" key="1">
    <citation type="submission" date="2021-12" db="EMBL/GenBank/DDBJ databases">
        <title>A phylogenomic analysis of Limosilactobacillus reuteri reveals ancient and stable evolutionary relationships with rodents and birds and zoonotic transmission to humans.</title>
        <authorList>
            <person name="Li F."/>
            <person name="Li X."/>
            <person name="Cheng C."/>
            <person name="Tollenaar S."/>
            <person name="Zhang J.S."/>
            <person name="Simpson D."/>
            <person name="Tasseva G."/>
            <person name="Perez-Munoz M.E."/>
            <person name="Frese S."/>
            <person name="Gaenzle M.G."/>
            <person name="Walter J."/>
            <person name="Zheng J."/>
        </authorList>
    </citation>
    <scope>NUCLEOTIDE SEQUENCE [LARGE SCALE GENOMIC DNA]</scope>
    <source>
        <strain evidence="2 3">WF-AF5-A</strain>
    </source>
</reference>
<keyword evidence="1" id="KW-0175">Coiled coil</keyword>
<sequence>MKFTGIDGITIIAILSLIGNGLQMYYSGKKEKSAAELNKIKEQNNFNLQKQIAENNLKNNQEERNLKKYELQTKLSEQHFDFVSDRMQDLFEEYLKVTHSEIDVAYQIWHNKGIEFSKKQRELELLVLMYCPECEEYINKIHSYRPEKDIIYTIYDHPENEMALLESKEYYRKYIDKIAITFNQKLLKEK</sequence>
<evidence type="ECO:0000313" key="2">
    <source>
        <dbReference type="EMBL" id="MCD7139697.1"/>
    </source>
</evidence>
<dbReference type="EMBL" id="JAJPDJ010000074">
    <property type="protein sequence ID" value="MCD7139697.1"/>
    <property type="molecule type" value="Genomic_DNA"/>
</dbReference>
<name>A0ABS8RF87_9LACO</name>
<evidence type="ECO:0000313" key="3">
    <source>
        <dbReference type="Proteomes" id="UP001200032"/>
    </source>
</evidence>
<dbReference type="Proteomes" id="UP001200032">
    <property type="component" value="Unassembled WGS sequence"/>
</dbReference>
<organism evidence="2 3">
    <name type="scientific">Limosilactobacillus balticus</name>
    <dbReference type="NCBI Taxonomy" id="2759747"/>
    <lineage>
        <taxon>Bacteria</taxon>
        <taxon>Bacillati</taxon>
        <taxon>Bacillota</taxon>
        <taxon>Bacilli</taxon>
        <taxon>Lactobacillales</taxon>
        <taxon>Lactobacillaceae</taxon>
        <taxon>Limosilactobacillus</taxon>
    </lineage>
</organism>
<protein>
    <submittedName>
        <fullName evidence="2">Uncharacterized protein</fullName>
    </submittedName>
</protein>
<dbReference type="RefSeq" id="WP_182588897.1">
    <property type="nucleotide sequence ID" value="NZ_JACIVH010000064.1"/>
</dbReference>
<proteinExistence type="predicted"/>